<reference evidence="2" key="2">
    <citation type="submission" date="2015-06" db="UniProtKB">
        <authorList>
            <consortium name="EnsemblMetazoa"/>
        </authorList>
    </citation>
    <scope>IDENTIFICATION</scope>
</reference>
<dbReference type="EMBL" id="CAQQ02150543">
    <property type="status" value="NOT_ANNOTATED_CDS"/>
    <property type="molecule type" value="Genomic_DNA"/>
</dbReference>
<feature type="compositionally biased region" description="Acidic residues" evidence="1">
    <location>
        <begin position="19"/>
        <end position="28"/>
    </location>
</feature>
<sequence length="207" mass="21357">MCSGEATNDYDFGDGNGTDIDDYNDDDDHVTCDDSTATDDKSTEEGETMVGNSLSTEQMTPSTEGSGDSTTTPMPESSTISSSEESGEQSPRTQSTAETTTPNIETTTDLGTSSSSIITIIASLQFEITLTQGVLGSPVVVVVDNSDVVVEASVVDDEVSGVLVDGSVVVSSDVVVSCSVVVVSSDVVVSSVEEFSVDMVFSVVVIS</sequence>
<evidence type="ECO:0000313" key="2">
    <source>
        <dbReference type="EnsemblMetazoa" id="MESCA006141-PA"/>
    </source>
</evidence>
<dbReference type="Proteomes" id="UP000015102">
    <property type="component" value="Unassembled WGS sequence"/>
</dbReference>
<name>T1GR65_MEGSC</name>
<evidence type="ECO:0000313" key="3">
    <source>
        <dbReference type="Proteomes" id="UP000015102"/>
    </source>
</evidence>
<feature type="region of interest" description="Disordered" evidence="1">
    <location>
        <begin position="1"/>
        <end position="110"/>
    </location>
</feature>
<dbReference type="AlphaFoldDB" id="T1GR65"/>
<keyword evidence="3" id="KW-1185">Reference proteome</keyword>
<protein>
    <submittedName>
        <fullName evidence="2">Uncharacterized protein</fullName>
    </submittedName>
</protein>
<feature type="compositionally biased region" description="Low complexity" evidence="1">
    <location>
        <begin position="69"/>
        <end position="110"/>
    </location>
</feature>
<feature type="compositionally biased region" description="Polar residues" evidence="1">
    <location>
        <begin position="50"/>
        <end position="68"/>
    </location>
</feature>
<dbReference type="HOGENOM" id="CLU_1327714_0_0_1"/>
<dbReference type="EMBL" id="CAQQ02150544">
    <property type="status" value="NOT_ANNOTATED_CDS"/>
    <property type="molecule type" value="Genomic_DNA"/>
</dbReference>
<proteinExistence type="predicted"/>
<reference evidence="3" key="1">
    <citation type="submission" date="2013-02" db="EMBL/GenBank/DDBJ databases">
        <authorList>
            <person name="Hughes D."/>
        </authorList>
    </citation>
    <scope>NUCLEOTIDE SEQUENCE</scope>
    <source>
        <strain>Durham</strain>
        <strain evidence="3">NC isolate 2 -- Noor lab</strain>
    </source>
</reference>
<accession>T1GR65</accession>
<dbReference type="EMBL" id="CAQQ02150542">
    <property type="status" value="NOT_ANNOTATED_CDS"/>
    <property type="molecule type" value="Genomic_DNA"/>
</dbReference>
<evidence type="ECO:0000256" key="1">
    <source>
        <dbReference type="SAM" id="MobiDB-lite"/>
    </source>
</evidence>
<dbReference type="EnsemblMetazoa" id="MESCA006141-RA">
    <property type="protein sequence ID" value="MESCA006141-PA"/>
    <property type="gene ID" value="MESCA006141"/>
</dbReference>
<organism evidence="2 3">
    <name type="scientific">Megaselia scalaris</name>
    <name type="common">Humpbacked fly</name>
    <name type="synonym">Phora scalaris</name>
    <dbReference type="NCBI Taxonomy" id="36166"/>
    <lineage>
        <taxon>Eukaryota</taxon>
        <taxon>Metazoa</taxon>
        <taxon>Ecdysozoa</taxon>
        <taxon>Arthropoda</taxon>
        <taxon>Hexapoda</taxon>
        <taxon>Insecta</taxon>
        <taxon>Pterygota</taxon>
        <taxon>Neoptera</taxon>
        <taxon>Endopterygota</taxon>
        <taxon>Diptera</taxon>
        <taxon>Brachycera</taxon>
        <taxon>Muscomorpha</taxon>
        <taxon>Platypezoidea</taxon>
        <taxon>Phoridae</taxon>
        <taxon>Megaseliini</taxon>
        <taxon>Megaselia</taxon>
    </lineage>
</organism>